<dbReference type="Gene3D" id="3.40.630.30">
    <property type="match status" value="1"/>
</dbReference>
<evidence type="ECO:0000313" key="3">
    <source>
        <dbReference type="Proteomes" id="UP000028487"/>
    </source>
</evidence>
<reference evidence="2" key="1">
    <citation type="submission" date="2013-07" db="EMBL/GenBank/DDBJ databases">
        <title>Sub-species coevolution in mutualistic symbiosis.</title>
        <authorList>
            <person name="Murfin K."/>
            <person name="Klassen J."/>
            <person name="Lee M."/>
            <person name="Forst S."/>
            <person name="Stock P."/>
            <person name="Goodrich-Blair H."/>
        </authorList>
    </citation>
    <scope>NUCLEOTIDE SEQUENCE [LARGE SCALE GENOMIC DNA]</scope>
    <source>
        <strain evidence="2">Feltiae Moldova</strain>
    </source>
</reference>
<dbReference type="AlphaFoldDB" id="A0A077NYG6"/>
<evidence type="ECO:0000313" key="2">
    <source>
        <dbReference type="EMBL" id="CDH03800.1"/>
    </source>
</evidence>
<dbReference type="HOGENOM" id="CLU_013985_3_4_6"/>
<accession>A0A077NYG6</accession>
<dbReference type="Proteomes" id="UP000028487">
    <property type="component" value="Unassembled WGS sequence"/>
</dbReference>
<proteinExistence type="predicted"/>
<dbReference type="SUPFAM" id="SSF55729">
    <property type="entry name" value="Acyl-CoA N-acyltransferases (Nat)"/>
    <property type="match status" value="1"/>
</dbReference>
<dbReference type="InterPro" id="IPR051531">
    <property type="entry name" value="N-acetyltransferase"/>
</dbReference>
<name>A0A077NYG6_XENBV</name>
<dbReference type="Pfam" id="PF13302">
    <property type="entry name" value="Acetyltransf_3"/>
    <property type="match status" value="1"/>
</dbReference>
<dbReference type="InterPro" id="IPR000182">
    <property type="entry name" value="GNAT_dom"/>
</dbReference>
<comment type="caution">
    <text evidence="2">The sequence shown here is derived from an EMBL/GenBank/DDBJ whole genome shotgun (WGS) entry which is preliminary data.</text>
</comment>
<dbReference type="GO" id="GO:0016747">
    <property type="term" value="F:acyltransferase activity, transferring groups other than amino-acyl groups"/>
    <property type="evidence" value="ECO:0007669"/>
    <property type="project" value="InterPro"/>
</dbReference>
<sequence length="186" mass="22113">MIMPFDNLETERLLLRKLAYDDAPQIQQKFPYWEVVKYLDSNAVPWPYPDNGAEYFVNHIAMPEIQTGKVWIWSIRMKNNPDKLIGVIGLYDKPDNNRGFWLSPEYHGRGLIREASERVTDYWFNELDRTVLRTLKACINENSRKISLIQGMRLISTNKKQYVSGRYDSEMWEITKDEWLNKYSLP</sequence>
<protein>
    <recommendedName>
        <fullName evidence="1">N-acetyltransferase domain-containing protein</fullName>
    </recommendedName>
</protein>
<feature type="domain" description="N-acetyltransferase" evidence="1">
    <location>
        <begin position="12"/>
        <end position="152"/>
    </location>
</feature>
<gene>
    <name evidence="2" type="ORF">XBFM1_850037</name>
</gene>
<dbReference type="EMBL" id="CBSV010000260">
    <property type="protein sequence ID" value="CDH03800.1"/>
    <property type="molecule type" value="Genomic_DNA"/>
</dbReference>
<dbReference type="InterPro" id="IPR016181">
    <property type="entry name" value="Acyl_CoA_acyltransferase"/>
</dbReference>
<evidence type="ECO:0000259" key="1">
    <source>
        <dbReference type="Pfam" id="PF13302"/>
    </source>
</evidence>
<organism evidence="2 3">
    <name type="scientific">Xenorhabdus bovienii str. feltiae Moldova</name>
    <dbReference type="NCBI Taxonomy" id="1398200"/>
    <lineage>
        <taxon>Bacteria</taxon>
        <taxon>Pseudomonadati</taxon>
        <taxon>Pseudomonadota</taxon>
        <taxon>Gammaproteobacteria</taxon>
        <taxon>Enterobacterales</taxon>
        <taxon>Morganellaceae</taxon>
        <taxon>Xenorhabdus</taxon>
    </lineage>
</organism>
<dbReference type="PANTHER" id="PTHR43792">
    <property type="entry name" value="GNAT FAMILY, PUTATIVE (AFU_ORTHOLOGUE AFUA_3G00765)-RELATED-RELATED"/>
    <property type="match status" value="1"/>
</dbReference>